<dbReference type="RefSeq" id="XP_018143680.1">
    <property type="nucleotide sequence ID" value="XM_018293801.1"/>
</dbReference>
<evidence type="ECO:0000256" key="1">
    <source>
        <dbReference type="SAM" id="MobiDB-lite"/>
    </source>
</evidence>
<evidence type="ECO:0000313" key="2">
    <source>
        <dbReference type="EMBL" id="OAQ66593.1"/>
    </source>
</evidence>
<sequence length="79" mass="8536">MRQEIHQVKSGIGPAPAPEHLHHPIHTIHPSCRQSSVWSNPSLPSLTCPSPVPSAFNLKLVPYASGSFETVLSAAMRES</sequence>
<name>A0A179FNE8_METCM</name>
<dbReference type="Proteomes" id="UP000078397">
    <property type="component" value="Unassembled WGS sequence"/>
</dbReference>
<gene>
    <name evidence="2" type="ORF">VFPPC_16048</name>
</gene>
<keyword evidence="3" id="KW-1185">Reference proteome</keyword>
<reference evidence="2 3" key="1">
    <citation type="journal article" date="2016" name="PLoS Pathog.">
        <title>Biosynthesis of antibiotic leucinostatins in bio-control fungus Purpureocillium lilacinum and their inhibition on phytophthora revealed by genome mining.</title>
        <authorList>
            <person name="Wang G."/>
            <person name="Liu Z."/>
            <person name="Lin R."/>
            <person name="Li E."/>
            <person name="Mao Z."/>
            <person name="Ling J."/>
            <person name="Yang Y."/>
            <person name="Yin W.B."/>
            <person name="Xie B."/>
        </authorList>
    </citation>
    <scope>NUCLEOTIDE SEQUENCE [LARGE SCALE GENOMIC DNA]</scope>
    <source>
        <strain evidence="2">170</strain>
    </source>
</reference>
<comment type="caution">
    <text evidence="2">The sequence shown here is derived from an EMBL/GenBank/DDBJ whole genome shotgun (WGS) entry which is preliminary data.</text>
</comment>
<dbReference type="AlphaFoldDB" id="A0A179FNE8"/>
<accession>A0A179FNE8</accession>
<dbReference type="GeneID" id="28857795"/>
<dbReference type="EMBL" id="LSBJ02000004">
    <property type="protein sequence ID" value="OAQ66593.1"/>
    <property type="molecule type" value="Genomic_DNA"/>
</dbReference>
<dbReference type="KEGG" id="pchm:VFPPC_16048"/>
<organism evidence="2 3">
    <name type="scientific">Pochonia chlamydosporia 170</name>
    <dbReference type="NCBI Taxonomy" id="1380566"/>
    <lineage>
        <taxon>Eukaryota</taxon>
        <taxon>Fungi</taxon>
        <taxon>Dikarya</taxon>
        <taxon>Ascomycota</taxon>
        <taxon>Pezizomycotina</taxon>
        <taxon>Sordariomycetes</taxon>
        <taxon>Hypocreomycetidae</taxon>
        <taxon>Hypocreales</taxon>
        <taxon>Clavicipitaceae</taxon>
        <taxon>Pochonia</taxon>
    </lineage>
</organism>
<feature type="region of interest" description="Disordered" evidence="1">
    <location>
        <begin position="1"/>
        <end position="25"/>
    </location>
</feature>
<evidence type="ECO:0000313" key="3">
    <source>
        <dbReference type="Proteomes" id="UP000078397"/>
    </source>
</evidence>
<protein>
    <submittedName>
        <fullName evidence="2">Uncharacterized protein</fullName>
    </submittedName>
</protein>
<proteinExistence type="predicted"/>